<organism evidence="5 6">
    <name type="scientific">Shinella sumterensis</name>
    <dbReference type="NCBI Taxonomy" id="1967501"/>
    <lineage>
        <taxon>Bacteria</taxon>
        <taxon>Pseudomonadati</taxon>
        <taxon>Pseudomonadota</taxon>
        <taxon>Alphaproteobacteria</taxon>
        <taxon>Hyphomicrobiales</taxon>
        <taxon>Rhizobiaceae</taxon>
        <taxon>Shinella</taxon>
    </lineage>
</organism>
<keyword evidence="6" id="KW-1185">Reference proteome</keyword>
<dbReference type="PROSITE" id="PS51352">
    <property type="entry name" value="THIOREDOXIN_2"/>
    <property type="match status" value="1"/>
</dbReference>
<comment type="similarity">
    <text evidence="2">Belongs to the thioredoxin family. DsbA subfamily.</text>
</comment>
<dbReference type="Proteomes" id="UP001234585">
    <property type="component" value="Chromosome"/>
</dbReference>
<dbReference type="AlphaFoldDB" id="A0AA50CKT5"/>
<dbReference type="Pfam" id="PF13462">
    <property type="entry name" value="Thioredoxin_4"/>
    <property type="match status" value="1"/>
</dbReference>
<accession>A0AA50CKT5</accession>
<dbReference type="InterPro" id="IPR036249">
    <property type="entry name" value="Thioredoxin-like_sf"/>
</dbReference>
<proteinExistence type="inferred from homology"/>
<feature type="region of interest" description="Disordered" evidence="3">
    <location>
        <begin position="34"/>
        <end position="84"/>
    </location>
</feature>
<keyword evidence="4" id="KW-0732">Signal</keyword>
<evidence type="ECO:0000256" key="4">
    <source>
        <dbReference type="SAM" id="SignalP"/>
    </source>
</evidence>
<protein>
    <submittedName>
        <fullName evidence="5">DsbA family protein</fullName>
    </submittedName>
</protein>
<evidence type="ECO:0000256" key="2">
    <source>
        <dbReference type="ARBA" id="ARBA00005791"/>
    </source>
</evidence>
<dbReference type="RefSeq" id="WP_134648853.1">
    <property type="nucleotide sequence ID" value="NZ_CP132302.1"/>
</dbReference>
<dbReference type="InterPro" id="IPR012336">
    <property type="entry name" value="Thioredoxin-like_fold"/>
</dbReference>
<evidence type="ECO:0000256" key="1">
    <source>
        <dbReference type="ARBA" id="ARBA00003565"/>
    </source>
</evidence>
<name>A0AA50CKT5_9HYPH</name>
<evidence type="ECO:0000313" key="5">
    <source>
        <dbReference type="EMBL" id="WLR96222.1"/>
    </source>
</evidence>
<dbReference type="EMBL" id="CP132302">
    <property type="protein sequence ID" value="WLR96222.1"/>
    <property type="molecule type" value="Genomic_DNA"/>
</dbReference>
<dbReference type="InterPro" id="IPR013766">
    <property type="entry name" value="Thioredoxin_domain"/>
</dbReference>
<dbReference type="PANTHER" id="PTHR13887">
    <property type="entry name" value="GLUTATHIONE S-TRANSFERASE KAPPA"/>
    <property type="match status" value="1"/>
</dbReference>
<feature type="compositionally biased region" description="Low complexity" evidence="3">
    <location>
        <begin position="41"/>
        <end position="82"/>
    </location>
</feature>
<evidence type="ECO:0000256" key="3">
    <source>
        <dbReference type="SAM" id="MobiDB-lite"/>
    </source>
</evidence>
<evidence type="ECO:0000313" key="6">
    <source>
        <dbReference type="Proteomes" id="UP001234585"/>
    </source>
</evidence>
<dbReference type="SUPFAM" id="SSF52833">
    <property type="entry name" value="Thioredoxin-like"/>
    <property type="match status" value="1"/>
</dbReference>
<dbReference type="CDD" id="cd02972">
    <property type="entry name" value="DsbA_family"/>
    <property type="match status" value="1"/>
</dbReference>
<gene>
    <name evidence="5" type="ORF">Q9313_10840</name>
</gene>
<feature type="signal peptide" evidence="4">
    <location>
        <begin position="1"/>
        <end position="19"/>
    </location>
</feature>
<feature type="chain" id="PRO_5043736621" evidence="4">
    <location>
        <begin position="20"/>
        <end position="272"/>
    </location>
</feature>
<sequence>MSLSEMSLMKRLLTGVAVAGLAVTLAACSDEKKEQAAQDPAATQSTSTETTGSTTSAATTGTTEVAQADTATAAPAELPTAEGDVDMAEVLKPGALPDMALGEANAPVTIVEYMSTTCPHCAAFHNNTFDAIKTKYVDSGKVRFIVREFPFDPRAAAAFMLARCKPQNPAELTDAAQYFPMISMLMKQQEVWAAAQDGREALLQMSKLAGFTQESFQACLTNQKLLDDVNAVRERGAKEFGVAATPTFLINGKRYSGDMSVGTMSALIDSML</sequence>
<reference evidence="5 6" key="1">
    <citation type="submission" date="2023-08" db="EMBL/GenBank/DDBJ databases">
        <title>Pathogen: clinical or host-associated sample.</title>
        <authorList>
            <person name="Hergert J."/>
            <person name="Casey R."/>
            <person name="Wagner J."/>
            <person name="Young E.L."/>
            <person name="Oakeson K.F."/>
        </authorList>
    </citation>
    <scope>NUCLEOTIDE SEQUENCE [LARGE SCALE GENOMIC DNA]</scope>
    <source>
        <strain evidence="5 6">1760953</strain>
    </source>
</reference>
<dbReference type="Gene3D" id="3.40.30.10">
    <property type="entry name" value="Glutaredoxin"/>
    <property type="match status" value="1"/>
</dbReference>
<comment type="function">
    <text evidence="1">May be required for disulfide bond formation in some proteins.</text>
</comment>
<dbReference type="PANTHER" id="PTHR13887:SF56">
    <property type="entry name" value="THIOREDOXIN-LIKE REDUCTASE RV2466C"/>
    <property type="match status" value="1"/>
</dbReference>